<dbReference type="GO" id="GO:0005085">
    <property type="term" value="F:guanyl-nucleotide exchange factor activity"/>
    <property type="evidence" value="ECO:0007669"/>
    <property type="project" value="InterPro"/>
</dbReference>
<comment type="caution">
    <text evidence="2">The sequence shown here is derived from an EMBL/GenBank/DDBJ whole genome shotgun (WGS) entry which is preliminary data.</text>
</comment>
<accession>A0A2G8LHP3</accession>
<evidence type="ECO:0000313" key="2">
    <source>
        <dbReference type="EMBL" id="PIK59755.1"/>
    </source>
</evidence>
<dbReference type="EMBL" id="MRZV01000074">
    <property type="protein sequence ID" value="PIK59755.1"/>
    <property type="molecule type" value="Genomic_DNA"/>
</dbReference>
<dbReference type="STRING" id="307972.A0A2G8LHP3"/>
<name>A0A2G8LHP3_STIJA</name>
<dbReference type="PANTHER" id="PTHR23317:SF76">
    <property type="entry name" value="LD20667P"/>
    <property type="match status" value="1"/>
</dbReference>
<protein>
    <submittedName>
        <fullName evidence="2">Putative dedicator of cytokinesis protein 7</fullName>
    </submittedName>
</protein>
<dbReference type="OrthoDB" id="5844072at2759"/>
<evidence type="ECO:0000256" key="1">
    <source>
        <dbReference type="SAM" id="MobiDB-lite"/>
    </source>
</evidence>
<proteinExistence type="predicted"/>
<dbReference type="Proteomes" id="UP000230750">
    <property type="component" value="Unassembled WGS sequence"/>
</dbReference>
<keyword evidence="3" id="KW-1185">Reference proteome</keyword>
<gene>
    <name evidence="2" type="ORF">BSL78_03327</name>
</gene>
<evidence type="ECO:0000313" key="3">
    <source>
        <dbReference type="Proteomes" id="UP000230750"/>
    </source>
</evidence>
<feature type="region of interest" description="Disordered" evidence="1">
    <location>
        <begin position="1"/>
        <end position="20"/>
    </location>
</feature>
<dbReference type="PANTHER" id="PTHR23317">
    <property type="entry name" value="DEDICATOR OF CYTOKINESIS DOCK"/>
    <property type="match status" value="1"/>
</dbReference>
<dbReference type="AlphaFoldDB" id="A0A2G8LHP3"/>
<sequence length="383" mass="42884">MPGCSINVRSPPRSPTSPSFNIPSGYSTLVSRSTSLNFKNRAIRPTSASLSIPSSPDQDIEAFLENQFSNLDPKVSPNRYSQSATGMGNVPVVGYGVDLPQRNIKNVSLFIHMQIEGLCKYLMFLDLLQLIHEEIALQLVVSNGDMKEKTFTHAWFFFDIMTKNMALHLADTERLDSPRMMRFSESFCNDIGNIVAMVTTDIVARFNRDVTFTRCLNVHLAFFIRDLFSLMDRGFVMNLVHRYCKQVSGKIMALNDPTTLALLKLDFLRIICSHEHYVTLNLPFKSTVASRAPSPTLSISSTTSMFSFLSMPPQAMTEAQKKMSELSMEFRQQHFLTGLLLSDVACVLQTRISNLHHQAIDTLLNLPPATMRIPDSGGSPRSG</sequence>
<dbReference type="InterPro" id="IPR026791">
    <property type="entry name" value="DOCK"/>
</dbReference>
<organism evidence="2 3">
    <name type="scientific">Stichopus japonicus</name>
    <name type="common">Sea cucumber</name>
    <dbReference type="NCBI Taxonomy" id="307972"/>
    <lineage>
        <taxon>Eukaryota</taxon>
        <taxon>Metazoa</taxon>
        <taxon>Echinodermata</taxon>
        <taxon>Eleutherozoa</taxon>
        <taxon>Echinozoa</taxon>
        <taxon>Holothuroidea</taxon>
        <taxon>Aspidochirotacea</taxon>
        <taxon>Aspidochirotida</taxon>
        <taxon>Stichopodidae</taxon>
        <taxon>Apostichopus</taxon>
    </lineage>
</organism>
<reference evidence="2 3" key="1">
    <citation type="journal article" date="2017" name="PLoS Biol.">
        <title>The sea cucumber genome provides insights into morphological evolution and visceral regeneration.</title>
        <authorList>
            <person name="Zhang X."/>
            <person name="Sun L."/>
            <person name="Yuan J."/>
            <person name="Sun Y."/>
            <person name="Gao Y."/>
            <person name="Zhang L."/>
            <person name="Li S."/>
            <person name="Dai H."/>
            <person name="Hamel J.F."/>
            <person name="Liu C."/>
            <person name="Yu Y."/>
            <person name="Liu S."/>
            <person name="Lin W."/>
            <person name="Guo K."/>
            <person name="Jin S."/>
            <person name="Xu P."/>
            <person name="Storey K.B."/>
            <person name="Huan P."/>
            <person name="Zhang T."/>
            <person name="Zhou Y."/>
            <person name="Zhang J."/>
            <person name="Lin C."/>
            <person name="Li X."/>
            <person name="Xing L."/>
            <person name="Huo D."/>
            <person name="Sun M."/>
            <person name="Wang L."/>
            <person name="Mercier A."/>
            <person name="Li F."/>
            <person name="Yang H."/>
            <person name="Xiang J."/>
        </authorList>
    </citation>
    <scope>NUCLEOTIDE SEQUENCE [LARGE SCALE GENOMIC DNA]</scope>
    <source>
        <strain evidence="2">Shaxun</strain>
        <tissue evidence="2">Muscle</tissue>
    </source>
</reference>
<dbReference type="GO" id="GO:0007264">
    <property type="term" value="P:small GTPase-mediated signal transduction"/>
    <property type="evidence" value="ECO:0007669"/>
    <property type="project" value="InterPro"/>
</dbReference>